<proteinExistence type="predicted"/>
<organism evidence="1 2">
    <name type="scientific">Solirubrobacter deserti</name>
    <dbReference type="NCBI Taxonomy" id="2282478"/>
    <lineage>
        <taxon>Bacteria</taxon>
        <taxon>Bacillati</taxon>
        <taxon>Actinomycetota</taxon>
        <taxon>Thermoleophilia</taxon>
        <taxon>Solirubrobacterales</taxon>
        <taxon>Solirubrobacteraceae</taxon>
        <taxon>Solirubrobacter</taxon>
    </lineage>
</organism>
<dbReference type="RefSeq" id="WP_202955994.1">
    <property type="nucleotide sequence ID" value="NZ_JAPCID010000033.1"/>
</dbReference>
<evidence type="ECO:0000313" key="1">
    <source>
        <dbReference type="EMBL" id="MDA0140089.1"/>
    </source>
</evidence>
<name>A0ABT4RNE8_9ACTN</name>
<keyword evidence="2" id="KW-1185">Reference proteome</keyword>
<sequence length="296" mass="32937">MKGVDAKVELIAELDRLSGDRTALQAPRTAQLYRYLAGAQTGTGIELATHLILRLGVWWSPAAYAQLPVMTPWCVRDRSCRYDQGPEAWGAPRDDGFLRDDNSIIKKLPLPVVMRGPAGHPFTGQKPWRGFTACHIWRDLPGGRVAGEDPWLYSFMPNLVWLPTWLAPLTDRQASPVQALLQRTSLELFRHQPVRPEVASFARRAWDELDVPGAGPVLPLDQLVFFEPHADFFKRRITYLSKFVDGCDAVLAGGGLSKKLICTRYTEGLPALRAEAVASFRDQLAGYRDAAMIATA</sequence>
<evidence type="ECO:0000313" key="2">
    <source>
        <dbReference type="Proteomes" id="UP001147700"/>
    </source>
</evidence>
<gene>
    <name evidence="1" type="ORF">OJ962_21480</name>
</gene>
<protein>
    <submittedName>
        <fullName evidence="1">Uncharacterized protein</fullName>
    </submittedName>
</protein>
<reference evidence="1" key="1">
    <citation type="submission" date="2022-10" db="EMBL/GenBank/DDBJ databases">
        <title>The WGS of Solirubrobacter sp. CPCC 204708.</title>
        <authorList>
            <person name="Jiang Z."/>
        </authorList>
    </citation>
    <scope>NUCLEOTIDE SEQUENCE</scope>
    <source>
        <strain evidence="1">CPCC 204708</strain>
    </source>
</reference>
<accession>A0ABT4RNE8</accession>
<dbReference type="Proteomes" id="UP001147700">
    <property type="component" value="Unassembled WGS sequence"/>
</dbReference>
<comment type="caution">
    <text evidence="1">The sequence shown here is derived from an EMBL/GenBank/DDBJ whole genome shotgun (WGS) entry which is preliminary data.</text>
</comment>
<dbReference type="EMBL" id="JAPCID010000033">
    <property type="protein sequence ID" value="MDA0140089.1"/>
    <property type="molecule type" value="Genomic_DNA"/>
</dbReference>